<sequence>MKYTPLGKANVFRHSLENSFQENLEPYCNIHIIKVNRIIKNYFTNANYTKSFRSYHPMRVIQLIKKINPKKATRPDGVLTNP</sequence>
<evidence type="ECO:0000313" key="2">
    <source>
        <dbReference type="Proteomes" id="UP000499080"/>
    </source>
</evidence>
<dbReference type="EMBL" id="BGPR01048001">
    <property type="protein sequence ID" value="GBO25010.1"/>
    <property type="molecule type" value="Genomic_DNA"/>
</dbReference>
<reference evidence="1 2" key="1">
    <citation type="journal article" date="2019" name="Sci. Rep.">
        <title>Orb-weaving spider Araneus ventricosus genome elucidates the spidroin gene catalogue.</title>
        <authorList>
            <person name="Kono N."/>
            <person name="Nakamura H."/>
            <person name="Ohtoshi R."/>
            <person name="Moran D.A.P."/>
            <person name="Shinohara A."/>
            <person name="Yoshida Y."/>
            <person name="Fujiwara M."/>
            <person name="Mori M."/>
            <person name="Tomita M."/>
            <person name="Arakawa K."/>
        </authorList>
    </citation>
    <scope>NUCLEOTIDE SEQUENCE [LARGE SCALE GENOMIC DNA]</scope>
</reference>
<evidence type="ECO:0000313" key="1">
    <source>
        <dbReference type="EMBL" id="GBO25010.1"/>
    </source>
</evidence>
<organism evidence="1 2">
    <name type="scientific">Araneus ventricosus</name>
    <name type="common">Orbweaver spider</name>
    <name type="synonym">Epeira ventricosa</name>
    <dbReference type="NCBI Taxonomy" id="182803"/>
    <lineage>
        <taxon>Eukaryota</taxon>
        <taxon>Metazoa</taxon>
        <taxon>Ecdysozoa</taxon>
        <taxon>Arthropoda</taxon>
        <taxon>Chelicerata</taxon>
        <taxon>Arachnida</taxon>
        <taxon>Araneae</taxon>
        <taxon>Araneomorphae</taxon>
        <taxon>Entelegynae</taxon>
        <taxon>Araneoidea</taxon>
        <taxon>Araneidae</taxon>
        <taxon>Araneus</taxon>
    </lineage>
</organism>
<keyword evidence="2" id="KW-1185">Reference proteome</keyword>
<gene>
    <name evidence="1" type="ORF">AVEN_97105_1</name>
</gene>
<dbReference type="Proteomes" id="UP000499080">
    <property type="component" value="Unassembled WGS sequence"/>
</dbReference>
<comment type="caution">
    <text evidence="1">The sequence shown here is derived from an EMBL/GenBank/DDBJ whole genome shotgun (WGS) entry which is preliminary data.</text>
</comment>
<proteinExistence type="predicted"/>
<dbReference type="AlphaFoldDB" id="A0A4Y2VMT7"/>
<name>A0A4Y2VMT7_ARAVE</name>
<accession>A0A4Y2VMT7</accession>
<protein>
    <submittedName>
        <fullName evidence="1">Uncharacterized protein</fullName>
    </submittedName>
</protein>